<feature type="transmembrane region" description="Helical" evidence="8">
    <location>
        <begin position="385"/>
        <end position="404"/>
    </location>
</feature>
<name>C0Z3R0_TRICA</name>
<keyword evidence="2 8" id="KW-1003">Cell membrane</keyword>
<organism evidence="9">
    <name type="scientific">Tribolium castaneum</name>
    <name type="common">Red flour beetle</name>
    <dbReference type="NCBI Taxonomy" id="7070"/>
    <lineage>
        <taxon>Eukaryota</taxon>
        <taxon>Metazoa</taxon>
        <taxon>Ecdysozoa</taxon>
        <taxon>Arthropoda</taxon>
        <taxon>Hexapoda</taxon>
        <taxon>Insecta</taxon>
        <taxon>Pterygota</taxon>
        <taxon>Neoptera</taxon>
        <taxon>Endopterygota</taxon>
        <taxon>Coleoptera</taxon>
        <taxon>Polyphaga</taxon>
        <taxon>Cucujiformia</taxon>
        <taxon>Tenebrionidae</taxon>
        <taxon>Tenebrionidae incertae sedis</taxon>
        <taxon>Tribolium</taxon>
    </lineage>
</organism>
<keyword evidence="6 8" id="KW-0675">Receptor</keyword>
<dbReference type="PANTHER" id="PTHR21143">
    <property type="entry name" value="INVERTEBRATE GUSTATORY RECEPTOR"/>
    <property type="match status" value="1"/>
</dbReference>
<dbReference type="PANTHER" id="PTHR21143:SF123">
    <property type="entry name" value="GUSTATORY RECEPTOR FOR SUGAR TASTE 43A-RELATED"/>
    <property type="match status" value="1"/>
</dbReference>
<dbReference type="AlphaFoldDB" id="C0Z3R0"/>
<dbReference type="GO" id="GO:0050909">
    <property type="term" value="P:sensory perception of taste"/>
    <property type="evidence" value="ECO:0007669"/>
    <property type="project" value="InterPro"/>
</dbReference>
<comment type="subcellular location">
    <subcellularLocation>
        <location evidence="1 8">Cell membrane</location>
        <topology evidence="1 8">Multi-pass membrane protein</topology>
    </subcellularLocation>
</comment>
<comment type="function">
    <text evidence="8">Gustatory receptor which mediates acceptance or avoidance behavior, depending on its substrates.</text>
</comment>
<evidence type="ECO:0000256" key="2">
    <source>
        <dbReference type="ARBA" id="ARBA00022475"/>
    </source>
</evidence>
<feature type="transmembrane region" description="Helical" evidence="8">
    <location>
        <begin position="49"/>
        <end position="69"/>
    </location>
</feature>
<dbReference type="HOGENOM" id="CLU_029071_2_0_1"/>
<evidence type="ECO:0000256" key="8">
    <source>
        <dbReference type="RuleBase" id="RU363108"/>
    </source>
</evidence>
<dbReference type="GeneID" id="656944"/>
<sequence>MSAMSTVIVSGEMFDLFSPVLYLSRIFCLQPLKWIKTDYSYVISKSGPYMAYSILTSLFLITASIYGLTQVYSMEAVYLIRLSSNTDRFVTFSDVVVVLIPCIIGVPIASHNIEKTIKYFSFLRQFDCCLQKQPPKTWKSFFVPIITIVFTATILLFDAVMWLTLIARNQSIFILSLPYYVCYCFTMIIEIMFWQFVNSIKIRLILLNERLEQIGGEDFTIVRIDRKKINSIVDTLKVEKKKQAKCGVTNEQVRDLIIAYQKLTDAANLVNDSFGLLILIVISGCLVHLLATPYALYAIIFTTGNTMFIITQSIWMTGHVLRLLLIVEPCHGCILVAKTTTQLVCKLLCLDLDKEVKKSLEFFMTYLAECQIRFTAYGFTKLHRGLLTTITGAVTTYLVILFQFN</sequence>
<feature type="transmembrane region" description="Helical" evidence="8">
    <location>
        <begin position="6"/>
        <end position="28"/>
    </location>
</feature>
<evidence type="ECO:0000256" key="5">
    <source>
        <dbReference type="ARBA" id="ARBA00023136"/>
    </source>
</evidence>
<dbReference type="GO" id="GO:0005886">
    <property type="term" value="C:plasma membrane"/>
    <property type="evidence" value="ECO:0007669"/>
    <property type="project" value="UniProtKB-SubCell"/>
</dbReference>
<evidence type="ECO:0000256" key="4">
    <source>
        <dbReference type="ARBA" id="ARBA00022989"/>
    </source>
</evidence>
<protein>
    <recommendedName>
        <fullName evidence="8">Gustatory receptor</fullName>
    </recommendedName>
</protein>
<evidence type="ECO:0000256" key="3">
    <source>
        <dbReference type="ARBA" id="ARBA00022692"/>
    </source>
</evidence>
<comment type="similarity">
    <text evidence="8">Belongs to the insect chemoreceptor superfamily. Gustatory receptor (GR) family.</text>
</comment>
<dbReference type="InterPro" id="IPR013604">
    <property type="entry name" value="7TM_chemorcpt"/>
</dbReference>
<gene>
    <name evidence="9" type="primary">or13</name>
</gene>
<dbReference type="GO" id="GO:0007165">
    <property type="term" value="P:signal transduction"/>
    <property type="evidence" value="ECO:0007669"/>
    <property type="project" value="UniProtKB-KW"/>
</dbReference>
<evidence type="ECO:0000256" key="6">
    <source>
        <dbReference type="ARBA" id="ARBA00023170"/>
    </source>
</evidence>
<keyword evidence="7 8" id="KW-0807">Transducer</keyword>
<keyword evidence="3 8" id="KW-0812">Transmembrane</keyword>
<keyword evidence="5 8" id="KW-0472">Membrane</keyword>
<dbReference type="OrthoDB" id="8176814at2759"/>
<feature type="transmembrane region" description="Helical" evidence="8">
    <location>
        <begin position="177"/>
        <end position="197"/>
    </location>
</feature>
<evidence type="ECO:0000256" key="1">
    <source>
        <dbReference type="ARBA" id="ARBA00004651"/>
    </source>
</evidence>
<accession>C0Z3R0</accession>
<keyword evidence="4 8" id="KW-1133">Transmembrane helix</keyword>
<evidence type="ECO:0000313" key="9">
    <source>
        <dbReference type="EMBL" id="CAM84011.1"/>
    </source>
</evidence>
<reference evidence="9" key="1">
    <citation type="submission" date="2007-04" db="EMBL/GenBank/DDBJ databases">
        <title>Characterization of Tribolium castaneum chemoreceptors.</title>
        <authorList>
            <person name="Abdel-Latief M."/>
        </authorList>
    </citation>
    <scope>NUCLEOTIDE SEQUENCE</scope>
</reference>
<evidence type="ECO:0000256" key="7">
    <source>
        <dbReference type="ARBA" id="ARBA00023224"/>
    </source>
</evidence>
<dbReference type="EMBL" id="AM689915">
    <property type="protein sequence ID" value="CAM84011.1"/>
    <property type="molecule type" value="Genomic_DNA"/>
</dbReference>
<feature type="transmembrane region" description="Helical" evidence="8">
    <location>
        <begin position="89"/>
        <end position="109"/>
    </location>
</feature>
<proteinExistence type="inferred from homology"/>
<feature type="transmembrane region" description="Helical" evidence="8">
    <location>
        <begin position="141"/>
        <end position="165"/>
    </location>
</feature>
<dbReference type="Pfam" id="PF08395">
    <property type="entry name" value="7tm_7"/>
    <property type="match status" value="1"/>
</dbReference>
<dbReference type="KEGG" id="tca:656944"/>
<feature type="transmembrane region" description="Helical" evidence="8">
    <location>
        <begin position="269"/>
        <end position="289"/>
    </location>
</feature>